<evidence type="ECO:0000313" key="2">
    <source>
        <dbReference type="EMBL" id="JAH79946.1"/>
    </source>
</evidence>
<reference evidence="2" key="2">
    <citation type="journal article" date="2015" name="Fish Shellfish Immunol.">
        <title>Early steps in the European eel (Anguilla anguilla)-Vibrio vulnificus interaction in the gills: Role of the RtxA13 toxin.</title>
        <authorList>
            <person name="Callol A."/>
            <person name="Pajuelo D."/>
            <person name="Ebbesson L."/>
            <person name="Teles M."/>
            <person name="MacKenzie S."/>
            <person name="Amaro C."/>
        </authorList>
    </citation>
    <scope>NUCLEOTIDE SEQUENCE</scope>
</reference>
<proteinExistence type="predicted"/>
<organism evidence="2">
    <name type="scientific">Anguilla anguilla</name>
    <name type="common">European freshwater eel</name>
    <name type="synonym">Muraena anguilla</name>
    <dbReference type="NCBI Taxonomy" id="7936"/>
    <lineage>
        <taxon>Eukaryota</taxon>
        <taxon>Metazoa</taxon>
        <taxon>Chordata</taxon>
        <taxon>Craniata</taxon>
        <taxon>Vertebrata</taxon>
        <taxon>Euteleostomi</taxon>
        <taxon>Actinopterygii</taxon>
        <taxon>Neopterygii</taxon>
        <taxon>Teleostei</taxon>
        <taxon>Anguilliformes</taxon>
        <taxon>Anguillidae</taxon>
        <taxon>Anguilla</taxon>
    </lineage>
</organism>
<sequence length="41" mass="4323">MAGGGQPQELHGLQELRPSSLRPHSGKSLLKSCGLHMISAL</sequence>
<dbReference type="EMBL" id="GBXM01028631">
    <property type="protein sequence ID" value="JAH79946.1"/>
    <property type="molecule type" value="Transcribed_RNA"/>
</dbReference>
<feature type="region of interest" description="Disordered" evidence="1">
    <location>
        <begin position="1"/>
        <end position="28"/>
    </location>
</feature>
<protein>
    <submittedName>
        <fullName evidence="2">Uncharacterized protein</fullName>
    </submittedName>
</protein>
<evidence type="ECO:0000256" key="1">
    <source>
        <dbReference type="SAM" id="MobiDB-lite"/>
    </source>
</evidence>
<accession>A0A0E9VPJ0</accession>
<dbReference type="AlphaFoldDB" id="A0A0E9VPJ0"/>
<name>A0A0E9VPJ0_ANGAN</name>
<reference evidence="2" key="1">
    <citation type="submission" date="2014-11" db="EMBL/GenBank/DDBJ databases">
        <authorList>
            <person name="Amaro Gonzalez C."/>
        </authorList>
    </citation>
    <scope>NUCLEOTIDE SEQUENCE</scope>
</reference>